<evidence type="ECO:0000313" key="7">
    <source>
        <dbReference type="Proteomes" id="UP001595796"/>
    </source>
</evidence>
<gene>
    <name evidence="6" type="ORF">ACFPFW_04565</name>
</gene>
<sequence length="90" mass="9596">MEAKRIVAWNLRRLRVAAGVSQDDLALSAGVDRGYVGRAERGSVNSTIGTLDKLAAALSVHVSEFLREPPAGESPIEPLKGGRKRSAKVD</sequence>
<comment type="caution">
    <text evidence="6">The sequence shown here is derived from an EMBL/GenBank/DDBJ whole genome shotgun (WGS) entry which is preliminary data.</text>
</comment>
<feature type="compositionally biased region" description="Basic residues" evidence="4">
    <location>
        <begin position="81"/>
        <end position="90"/>
    </location>
</feature>
<keyword evidence="1" id="KW-0805">Transcription regulation</keyword>
<evidence type="ECO:0000313" key="6">
    <source>
        <dbReference type="EMBL" id="MFC5067286.1"/>
    </source>
</evidence>
<dbReference type="InterPro" id="IPR050807">
    <property type="entry name" value="TransReg_Diox_bact_type"/>
</dbReference>
<dbReference type="RefSeq" id="WP_114957107.1">
    <property type="nucleotide sequence ID" value="NZ_JBHSJF010000004.1"/>
</dbReference>
<dbReference type="EMBL" id="JBHSJF010000004">
    <property type="protein sequence ID" value="MFC5067286.1"/>
    <property type="molecule type" value="Genomic_DNA"/>
</dbReference>
<keyword evidence="2" id="KW-0238">DNA-binding</keyword>
<dbReference type="PANTHER" id="PTHR46797">
    <property type="entry name" value="HTH-TYPE TRANSCRIPTIONAL REGULATOR"/>
    <property type="match status" value="1"/>
</dbReference>
<proteinExistence type="predicted"/>
<dbReference type="CDD" id="cd00093">
    <property type="entry name" value="HTH_XRE"/>
    <property type="match status" value="1"/>
</dbReference>
<dbReference type="Pfam" id="PF01381">
    <property type="entry name" value="HTH_3"/>
    <property type="match status" value="1"/>
</dbReference>
<reference evidence="7" key="1">
    <citation type="journal article" date="2019" name="Int. J. Syst. Evol. Microbiol.">
        <title>The Global Catalogue of Microorganisms (GCM) 10K type strain sequencing project: providing services to taxonomists for standard genome sequencing and annotation.</title>
        <authorList>
            <consortium name="The Broad Institute Genomics Platform"/>
            <consortium name="The Broad Institute Genome Sequencing Center for Infectious Disease"/>
            <person name="Wu L."/>
            <person name="Ma J."/>
        </authorList>
    </citation>
    <scope>NUCLEOTIDE SEQUENCE [LARGE SCALE GENOMIC DNA]</scope>
    <source>
        <strain evidence="7">CGMCC 1.16444</strain>
    </source>
</reference>
<name>A0ABV9Z368_9HYPH</name>
<evidence type="ECO:0000259" key="5">
    <source>
        <dbReference type="PROSITE" id="PS50943"/>
    </source>
</evidence>
<dbReference type="Proteomes" id="UP001595796">
    <property type="component" value="Unassembled WGS sequence"/>
</dbReference>
<feature type="region of interest" description="Disordered" evidence="4">
    <location>
        <begin position="68"/>
        <end position="90"/>
    </location>
</feature>
<evidence type="ECO:0000256" key="4">
    <source>
        <dbReference type="SAM" id="MobiDB-lite"/>
    </source>
</evidence>
<accession>A0ABV9Z368</accession>
<evidence type="ECO:0000256" key="1">
    <source>
        <dbReference type="ARBA" id="ARBA00023015"/>
    </source>
</evidence>
<protein>
    <submittedName>
        <fullName evidence="6">Helix-turn-helix domain-containing protein</fullName>
    </submittedName>
</protein>
<dbReference type="InterPro" id="IPR001387">
    <property type="entry name" value="Cro/C1-type_HTH"/>
</dbReference>
<dbReference type="SMART" id="SM00530">
    <property type="entry name" value="HTH_XRE"/>
    <property type="match status" value="1"/>
</dbReference>
<dbReference type="Gene3D" id="1.10.260.40">
    <property type="entry name" value="lambda repressor-like DNA-binding domains"/>
    <property type="match status" value="1"/>
</dbReference>
<dbReference type="SUPFAM" id="SSF47413">
    <property type="entry name" value="lambda repressor-like DNA-binding domains"/>
    <property type="match status" value="1"/>
</dbReference>
<keyword evidence="3" id="KW-0804">Transcription</keyword>
<dbReference type="PANTHER" id="PTHR46797:SF23">
    <property type="entry name" value="HTH-TYPE TRANSCRIPTIONAL REGULATOR SUTR"/>
    <property type="match status" value="1"/>
</dbReference>
<organism evidence="6 7">
    <name type="scientific">Flaviflagellibacter deserti</name>
    <dbReference type="NCBI Taxonomy" id="2267266"/>
    <lineage>
        <taxon>Bacteria</taxon>
        <taxon>Pseudomonadati</taxon>
        <taxon>Pseudomonadota</taxon>
        <taxon>Alphaproteobacteria</taxon>
        <taxon>Hyphomicrobiales</taxon>
        <taxon>Flaviflagellibacter</taxon>
    </lineage>
</organism>
<evidence type="ECO:0000256" key="2">
    <source>
        <dbReference type="ARBA" id="ARBA00023125"/>
    </source>
</evidence>
<dbReference type="PROSITE" id="PS50943">
    <property type="entry name" value="HTH_CROC1"/>
    <property type="match status" value="1"/>
</dbReference>
<feature type="domain" description="HTH cro/C1-type" evidence="5">
    <location>
        <begin position="11"/>
        <end position="65"/>
    </location>
</feature>
<keyword evidence="7" id="KW-1185">Reference proteome</keyword>
<evidence type="ECO:0000256" key="3">
    <source>
        <dbReference type="ARBA" id="ARBA00023163"/>
    </source>
</evidence>
<dbReference type="InterPro" id="IPR010982">
    <property type="entry name" value="Lambda_DNA-bd_dom_sf"/>
</dbReference>